<dbReference type="EMBL" id="MN740389">
    <property type="protein sequence ID" value="QHU03842.1"/>
    <property type="molecule type" value="Genomic_DNA"/>
</dbReference>
<sequence length="391" mass="45375">MSNIDDEWSQFINGNNVSCGFPSVSCNTSMKVDPLEKLDISITNVIPKDIPVCDDLYISTKTKVLFLNQPIDIQGIFWKIPIIEYGMAKDGVIKKQIKIVSKTPEEFEEYQLKKQNVKYFTENIIKQIDNSSGRRIKFKDERKITIGLSKKDIMNCRGKVKNAFYNCFAIIFRFKFDGLFREIHVKVFNTGKLEIPGVLNQGLLDIVKRMLLETLTPFIEDPIEFLETDSEVNVLINSNFNCGYFINREKLHNILRSDKYRIETAYDPCSYPGVKCKYYFNNDFDFDSKVQRGQVLTEDRGMKMSELGDNNKYTEVSFMIFRTGSCLIVGNCTERVLKFVFEFIKQILHDEYKNIYVANEDTAIKNKKTKLRKKIINLTSAYLKDVVNSQV</sequence>
<reference evidence="1" key="1">
    <citation type="journal article" date="2020" name="Nature">
        <title>Giant virus diversity and host interactions through global metagenomics.</title>
        <authorList>
            <person name="Schulz F."/>
            <person name="Roux S."/>
            <person name="Paez-Espino D."/>
            <person name="Jungbluth S."/>
            <person name="Walsh D.A."/>
            <person name="Denef V.J."/>
            <person name="McMahon K.D."/>
            <person name="Konstantinidis K.T."/>
            <person name="Eloe-Fadrosh E.A."/>
            <person name="Kyrpides N.C."/>
            <person name="Woyke T."/>
        </authorList>
    </citation>
    <scope>NUCLEOTIDE SEQUENCE</scope>
    <source>
        <strain evidence="1">GVMAG-M-3300027708-20</strain>
    </source>
</reference>
<dbReference type="SUPFAM" id="SSF55945">
    <property type="entry name" value="TATA-box binding protein-like"/>
    <property type="match status" value="1"/>
</dbReference>
<dbReference type="AlphaFoldDB" id="A0A6C0JDY8"/>
<proteinExistence type="predicted"/>
<organism evidence="1">
    <name type="scientific">viral metagenome</name>
    <dbReference type="NCBI Taxonomy" id="1070528"/>
    <lineage>
        <taxon>unclassified sequences</taxon>
        <taxon>metagenomes</taxon>
        <taxon>organismal metagenomes</taxon>
    </lineage>
</organism>
<accession>A0A6C0JDY8</accession>
<dbReference type="InterPro" id="IPR012295">
    <property type="entry name" value="TBP_dom_sf"/>
</dbReference>
<evidence type="ECO:0000313" key="1">
    <source>
        <dbReference type="EMBL" id="QHU03842.1"/>
    </source>
</evidence>
<name>A0A6C0JDY8_9ZZZZ</name>
<dbReference type="Gene3D" id="3.30.310.10">
    <property type="entry name" value="TATA-Binding Protein"/>
    <property type="match status" value="1"/>
</dbReference>
<protein>
    <submittedName>
        <fullName evidence="1">Uncharacterized protein</fullName>
    </submittedName>
</protein>